<feature type="domain" description="ComEC/Rec2-related protein" evidence="7">
    <location>
        <begin position="130"/>
        <end position="359"/>
    </location>
</feature>
<evidence type="ECO:0000313" key="9">
    <source>
        <dbReference type="Proteomes" id="UP000034562"/>
    </source>
</evidence>
<feature type="transmembrane region" description="Helical" evidence="6">
    <location>
        <begin position="243"/>
        <end position="262"/>
    </location>
</feature>
<name>A0A0G0T9A6_9BACT</name>
<evidence type="ECO:0000256" key="5">
    <source>
        <dbReference type="ARBA" id="ARBA00023136"/>
    </source>
</evidence>
<evidence type="ECO:0000313" key="8">
    <source>
        <dbReference type="EMBL" id="KKR71381.1"/>
    </source>
</evidence>
<feature type="transmembrane region" description="Helical" evidence="6">
    <location>
        <begin position="340"/>
        <end position="359"/>
    </location>
</feature>
<evidence type="ECO:0000256" key="4">
    <source>
        <dbReference type="ARBA" id="ARBA00022989"/>
    </source>
</evidence>
<comment type="caution">
    <text evidence="8">The sequence shown here is derived from an EMBL/GenBank/DDBJ whole genome shotgun (WGS) entry which is preliminary data.</text>
</comment>
<proteinExistence type="predicted"/>
<dbReference type="NCBIfam" id="TIGR00360">
    <property type="entry name" value="ComEC_N-term"/>
    <property type="match status" value="1"/>
</dbReference>
<feature type="transmembrane region" description="Helical" evidence="6">
    <location>
        <begin position="183"/>
        <end position="216"/>
    </location>
</feature>
<dbReference type="InterPro" id="IPR004477">
    <property type="entry name" value="ComEC_N"/>
</dbReference>
<sequence length="361" mass="39801">MKYLIWFLLPSLIVFRYFTTRPVYKNGDTVRITADVLSDPIRYSTSQGIKLAGLKIYLPPYQCNGVGACRGVSYGDRIVVEGVVNNGKLDNPKLIKISDGKTFLSGFRNKIIDFYQQVLPEPMSGLLAGIVIGAKGALSSDFYNQTKALGVAHIVVASGTNITFVVSFLMGVLTLILSRRKAILFVILGIILYLFLSGFDAPLIRAAIMASFIFLGQETGRLVSTWRVFFLTAGLMLIYNPDWAIDIGFILSFVSTGSLMLFEKRIRMFLRKVPEILKEGLSTSLAAQIGVTPILFVTFGQFNILSPLVNTLILWTVPGIMILGAVGGVLGLIVPGVGKLIIYLCYPLLWWFIKVVAIFNF</sequence>
<keyword evidence="3 6" id="KW-0812">Transmembrane</keyword>
<evidence type="ECO:0000256" key="3">
    <source>
        <dbReference type="ARBA" id="ARBA00022692"/>
    </source>
</evidence>
<dbReference type="AlphaFoldDB" id="A0A0G0T9A6"/>
<keyword evidence="4 6" id="KW-1133">Transmembrane helix</keyword>
<dbReference type="STRING" id="1618563.UU12_C0002G0039"/>
<dbReference type="EMBL" id="LBZK01000002">
    <property type="protein sequence ID" value="KKR71381.1"/>
    <property type="molecule type" value="Genomic_DNA"/>
</dbReference>
<keyword evidence="5 6" id="KW-0472">Membrane</keyword>
<feature type="transmembrane region" description="Helical" evidence="6">
    <location>
        <begin position="283"/>
        <end position="306"/>
    </location>
</feature>
<reference evidence="8 9" key="1">
    <citation type="journal article" date="2015" name="Nature">
        <title>rRNA introns, odd ribosomes, and small enigmatic genomes across a large radiation of phyla.</title>
        <authorList>
            <person name="Brown C.T."/>
            <person name="Hug L.A."/>
            <person name="Thomas B.C."/>
            <person name="Sharon I."/>
            <person name="Castelle C.J."/>
            <person name="Singh A."/>
            <person name="Wilkins M.J."/>
            <person name="Williams K.H."/>
            <person name="Banfield J.F."/>
        </authorList>
    </citation>
    <scope>NUCLEOTIDE SEQUENCE [LARGE SCALE GENOMIC DNA]</scope>
</reference>
<evidence type="ECO:0000256" key="2">
    <source>
        <dbReference type="ARBA" id="ARBA00022475"/>
    </source>
</evidence>
<dbReference type="InterPro" id="IPR052159">
    <property type="entry name" value="Competence_DNA_uptake"/>
</dbReference>
<feature type="transmembrane region" description="Helical" evidence="6">
    <location>
        <begin position="312"/>
        <end position="333"/>
    </location>
</feature>
<protein>
    <submittedName>
        <fullName evidence="8">ComEC/Rec2-related protein</fullName>
    </submittedName>
</protein>
<dbReference type="Pfam" id="PF03772">
    <property type="entry name" value="Competence"/>
    <property type="match status" value="1"/>
</dbReference>
<dbReference type="Proteomes" id="UP000034562">
    <property type="component" value="Unassembled WGS sequence"/>
</dbReference>
<gene>
    <name evidence="8" type="ORF">UU12_C0002G0039</name>
</gene>
<evidence type="ECO:0000256" key="1">
    <source>
        <dbReference type="ARBA" id="ARBA00004651"/>
    </source>
</evidence>
<evidence type="ECO:0000256" key="6">
    <source>
        <dbReference type="SAM" id="Phobius"/>
    </source>
</evidence>
<accession>A0A0G0T9A6</accession>
<evidence type="ECO:0000259" key="7">
    <source>
        <dbReference type="Pfam" id="PF03772"/>
    </source>
</evidence>
<organism evidence="8 9">
    <name type="scientific">Candidatus Woesebacteria bacterium GW2011_GWA2_40_7b</name>
    <dbReference type="NCBI Taxonomy" id="1618563"/>
    <lineage>
        <taxon>Bacteria</taxon>
        <taxon>Candidatus Woeseibacteriota</taxon>
    </lineage>
</organism>
<dbReference type="PANTHER" id="PTHR30619">
    <property type="entry name" value="DNA INTERNALIZATION/COMPETENCE PROTEIN COMEC/REC2"/>
    <property type="match status" value="1"/>
</dbReference>
<keyword evidence="2" id="KW-1003">Cell membrane</keyword>
<dbReference type="GO" id="GO:0005886">
    <property type="term" value="C:plasma membrane"/>
    <property type="evidence" value="ECO:0007669"/>
    <property type="project" value="UniProtKB-SubCell"/>
</dbReference>
<comment type="subcellular location">
    <subcellularLocation>
        <location evidence="1">Cell membrane</location>
        <topology evidence="1">Multi-pass membrane protein</topology>
    </subcellularLocation>
</comment>
<feature type="transmembrane region" description="Helical" evidence="6">
    <location>
        <begin position="151"/>
        <end position="176"/>
    </location>
</feature>
<dbReference type="PANTHER" id="PTHR30619:SF7">
    <property type="entry name" value="BETA-LACTAMASE DOMAIN PROTEIN"/>
    <property type="match status" value="1"/>
</dbReference>